<dbReference type="InterPro" id="IPR004364">
    <property type="entry name" value="Aa-tRNA-synt_II"/>
</dbReference>
<keyword evidence="4" id="KW-0648">Protein biosynthesis</keyword>
<keyword evidence="5" id="KW-0030">Aminoacyl-tRNA synthetase</keyword>
<evidence type="ECO:0000256" key="2">
    <source>
        <dbReference type="ARBA" id="ARBA00022741"/>
    </source>
</evidence>
<dbReference type="GO" id="GO:0005524">
    <property type="term" value="F:ATP binding"/>
    <property type="evidence" value="ECO:0007669"/>
    <property type="project" value="UniProtKB-KW"/>
</dbReference>
<dbReference type="PANTHER" id="PTHR22594">
    <property type="entry name" value="ASPARTYL/LYSYL-TRNA SYNTHETASE"/>
    <property type="match status" value="1"/>
</dbReference>
<dbReference type="InterPro" id="IPR012340">
    <property type="entry name" value="NA-bd_OB-fold"/>
</dbReference>
<evidence type="ECO:0008006" key="9">
    <source>
        <dbReference type="Google" id="ProtNLM"/>
    </source>
</evidence>
<feature type="non-terminal residue" evidence="8">
    <location>
        <position position="204"/>
    </location>
</feature>
<dbReference type="Pfam" id="PF01336">
    <property type="entry name" value="tRNA_anti-codon"/>
    <property type="match status" value="1"/>
</dbReference>
<evidence type="ECO:0000259" key="7">
    <source>
        <dbReference type="Pfam" id="PF01336"/>
    </source>
</evidence>
<dbReference type="GO" id="GO:0003676">
    <property type="term" value="F:nucleic acid binding"/>
    <property type="evidence" value="ECO:0007669"/>
    <property type="project" value="InterPro"/>
</dbReference>
<dbReference type="PANTHER" id="PTHR22594:SF34">
    <property type="entry name" value="ASPARAGINE--TRNA LIGASE, MITOCHONDRIAL-RELATED"/>
    <property type="match status" value="1"/>
</dbReference>
<accession>X1MWW4</accession>
<sequence>MPNSNKSYISELKNNVGQEVTLAGWLYQSRSSGKIQFLIIRDGTGLCQCILEKGKVSNELFEQLKHLGQESSLTVTGTVRADERSVGGYELAITNAQIISPAADYPITPKSHGIDFLLKNRHLHLRSQRQWCIGKIRHTLIDAIRRFFNDNGFILIDTPIFTAMAAEGEQTLFEADYFGTPMHLTQTGQLHLEAAAMSFGKVYC</sequence>
<evidence type="ECO:0000256" key="3">
    <source>
        <dbReference type="ARBA" id="ARBA00022840"/>
    </source>
</evidence>
<evidence type="ECO:0000256" key="4">
    <source>
        <dbReference type="ARBA" id="ARBA00022917"/>
    </source>
</evidence>
<dbReference type="Pfam" id="PF00152">
    <property type="entry name" value="tRNA-synt_2"/>
    <property type="match status" value="1"/>
</dbReference>
<dbReference type="InterPro" id="IPR045864">
    <property type="entry name" value="aa-tRNA-synth_II/BPL/LPL"/>
</dbReference>
<comment type="caution">
    <text evidence="8">The sequence shown here is derived from an EMBL/GenBank/DDBJ whole genome shotgun (WGS) entry which is preliminary data.</text>
</comment>
<dbReference type="Gene3D" id="3.30.930.10">
    <property type="entry name" value="Bira Bifunctional Protein, Domain 2"/>
    <property type="match status" value="1"/>
</dbReference>
<dbReference type="CDD" id="cd04323">
    <property type="entry name" value="AsnRS_cyto_like_N"/>
    <property type="match status" value="1"/>
</dbReference>
<dbReference type="SUPFAM" id="SSF50249">
    <property type="entry name" value="Nucleic acid-binding proteins"/>
    <property type="match status" value="1"/>
</dbReference>
<reference evidence="8" key="1">
    <citation type="journal article" date="2014" name="Front. Microbiol.">
        <title>High frequency of phylogenetically diverse reductive dehalogenase-homologous genes in deep subseafloor sedimentary metagenomes.</title>
        <authorList>
            <person name="Kawai M."/>
            <person name="Futagami T."/>
            <person name="Toyoda A."/>
            <person name="Takaki Y."/>
            <person name="Nishi S."/>
            <person name="Hori S."/>
            <person name="Arai W."/>
            <person name="Tsubouchi T."/>
            <person name="Morono Y."/>
            <person name="Uchiyama I."/>
            <person name="Ito T."/>
            <person name="Fujiyama A."/>
            <person name="Inagaki F."/>
            <person name="Takami H."/>
        </authorList>
    </citation>
    <scope>NUCLEOTIDE SEQUENCE</scope>
    <source>
        <strain evidence="8">Expedition CK06-06</strain>
    </source>
</reference>
<evidence type="ECO:0000256" key="5">
    <source>
        <dbReference type="ARBA" id="ARBA00023146"/>
    </source>
</evidence>
<keyword evidence="2" id="KW-0547">Nucleotide-binding</keyword>
<protein>
    <recommendedName>
        <fullName evidence="9">Asparagine--tRNA ligase</fullName>
    </recommendedName>
</protein>
<keyword evidence="1" id="KW-0436">Ligase</keyword>
<gene>
    <name evidence="8" type="ORF">S06H3_36793</name>
</gene>
<keyword evidence="3" id="KW-0067">ATP-binding</keyword>
<organism evidence="8">
    <name type="scientific">marine sediment metagenome</name>
    <dbReference type="NCBI Taxonomy" id="412755"/>
    <lineage>
        <taxon>unclassified sequences</taxon>
        <taxon>metagenomes</taxon>
        <taxon>ecological metagenomes</taxon>
    </lineage>
</organism>
<evidence type="ECO:0000256" key="1">
    <source>
        <dbReference type="ARBA" id="ARBA00022598"/>
    </source>
</evidence>
<feature type="domain" description="OB" evidence="7">
    <location>
        <begin position="20"/>
        <end position="98"/>
    </location>
</feature>
<proteinExistence type="predicted"/>
<dbReference type="SUPFAM" id="SSF55681">
    <property type="entry name" value="Class II aaRS and biotin synthetases"/>
    <property type="match status" value="1"/>
</dbReference>
<evidence type="ECO:0000259" key="6">
    <source>
        <dbReference type="Pfam" id="PF00152"/>
    </source>
</evidence>
<dbReference type="InterPro" id="IPR004365">
    <property type="entry name" value="NA-bd_OB_tRNA"/>
</dbReference>
<dbReference type="GO" id="GO:0004812">
    <property type="term" value="F:aminoacyl-tRNA ligase activity"/>
    <property type="evidence" value="ECO:0007669"/>
    <property type="project" value="UniProtKB-KW"/>
</dbReference>
<dbReference type="GO" id="GO:0006421">
    <property type="term" value="P:asparaginyl-tRNA aminoacylation"/>
    <property type="evidence" value="ECO:0007669"/>
    <property type="project" value="TreeGrafter"/>
</dbReference>
<dbReference type="AlphaFoldDB" id="X1MWW4"/>
<dbReference type="Gene3D" id="2.40.50.140">
    <property type="entry name" value="Nucleic acid-binding proteins"/>
    <property type="match status" value="1"/>
</dbReference>
<feature type="domain" description="Aminoacyl-tRNA synthetase class II (D/K/N)" evidence="6">
    <location>
        <begin position="115"/>
        <end position="204"/>
    </location>
</feature>
<dbReference type="EMBL" id="BARV01022304">
    <property type="protein sequence ID" value="GAI19175.1"/>
    <property type="molecule type" value="Genomic_DNA"/>
</dbReference>
<name>X1MWW4_9ZZZZ</name>
<evidence type="ECO:0000313" key="8">
    <source>
        <dbReference type="EMBL" id="GAI19175.1"/>
    </source>
</evidence>